<dbReference type="GO" id="GO:0048731">
    <property type="term" value="P:system development"/>
    <property type="evidence" value="ECO:0007669"/>
    <property type="project" value="TreeGrafter"/>
</dbReference>
<dbReference type="OrthoDB" id="1877845at2759"/>
<evidence type="ECO:0000313" key="7">
    <source>
        <dbReference type="Proteomes" id="UP000796880"/>
    </source>
</evidence>
<dbReference type="GO" id="GO:0006355">
    <property type="term" value="P:regulation of DNA-templated transcription"/>
    <property type="evidence" value="ECO:0007669"/>
    <property type="project" value="InterPro"/>
</dbReference>
<dbReference type="SUPFAM" id="SSF101941">
    <property type="entry name" value="NAC domain"/>
    <property type="match status" value="1"/>
</dbReference>
<evidence type="ECO:0000256" key="1">
    <source>
        <dbReference type="ARBA" id="ARBA00023015"/>
    </source>
</evidence>
<sequence length="225" mass="26308">MEDDHDENNNMMMNMNLPPGFQFCPTDEELVLHFLYREALLLPSHPVIPHLNLRLLDPWQFYGRALSCGNVHYLFSKVTKNKTTENGYWKELDIDHQHHQHDIHTSPGNCRVGVKKYYVFCVGVHPTGTQTRWAMEEYRICKSVFTTSTSTLPNYKTRGKHKLNYNKLVLCRVHERKSSTDSSYHDHEQTFCYGDDDDNGTELSCLDEMFLSLDDDLEEISMQIN</sequence>
<dbReference type="PANTHER" id="PTHR31719:SF85">
    <property type="entry name" value="NAC DOMAIN-CONTAINING PROTEIN"/>
    <property type="match status" value="1"/>
</dbReference>
<dbReference type="PANTHER" id="PTHR31719">
    <property type="entry name" value="NAC TRANSCRIPTION FACTOR 56"/>
    <property type="match status" value="1"/>
</dbReference>
<keyword evidence="1" id="KW-0805">Transcription regulation</keyword>
<keyword evidence="2" id="KW-0238">DNA-binding</keyword>
<dbReference type="InterPro" id="IPR036093">
    <property type="entry name" value="NAC_dom_sf"/>
</dbReference>
<feature type="domain" description="NAC" evidence="5">
    <location>
        <begin position="17"/>
        <end position="176"/>
    </location>
</feature>
<reference evidence="6" key="1">
    <citation type="submission" date="2020-03" db="EMBL/GenBank/DDBJ databases">
        <title>A high-quality chromosome-level genome assembly of a woody plant with both climbing and erect habits, Rhamnella rubrinervis.</title>
        <authorList>
            <person name="Lu Z."/>
            <person name="Yang Y."/>
            <person name="Zhu X."/>
            <person name="Sun Y."/>
        </authorList>
    </citation>
    <scope>NUCLEOTIDE SEQUENCE</scope>
    <source>
        <strain evidence="6">BYM</strain>
        <tissue evidence="6">Leaf</tissue>
    </source>
</reference>
<proteinExistence type="predicted"/>
<evidence type="ECO:0000313" key="6">
    <source>
        <dbReference type="EMBL" id="KAF3440607.1"/>
    </source>
</evidence>
<keyword evidence="3" id="KW-0804">Transcription</keyword>
<evidence type="ECO:0000256" key="3">
    <source>
        <dbReference type="ARBA" id="ARBA00023163"/>
    </source>
</evidence>
<dbReference type="InterPro" id="IPR003441">
    <property type="entry name" value="NAC-dom"/>
</dbReference>
<dbReference type="Pfam" id="PF02365">
    <property type="entry name" value="NAM"/>
    <property type="match status" value="1"/>
</dbReference>
<dbReference type="PROSITE" id="PS51005">
    <property type="entry name" value="NAC"/>
    <property type="match status" value="1"/>
</dbReference>
<keyword evidence="7" id="KW-1185">Reference proteome</keyword>
<comment type="caution">
    <text evidence="6">The sequence shown here is derived from an EMBL/GenBank/DDBJ whole genome shotgun (WGS) entry which is preliminary data.</text>
</comment>
<evidence type="ECO:0000256" key="2">
    <source>
        <dbReference type="ARBA" id="ARBA00023125"/>
    </source>
</evidence>
<organism evidence="6 7">
    <name type="scientific">Rhamnella rubrinervis</name>
    <dbReference type="NCBI Taxonomy" id="2594499"/>
    <lineage>
        <taxon>Eukaryota</taxon>
        <taxon>Viridiplantae</taxon>
        <taxon>Streptophyta</taxon>
        <taxon>Embryophyta</taxon>
        <taxon>Tracheophyta</taxon>
        <taxon>Spermatophyta</taxon>
        <taxon>Magnoliopsida</taxon>
        <taxon>eudicotyledons</taxon>
        <taxon>Gunneridae</taxon>
        <taxon>Pentapetalae</taxon>
        <taxon>rosids</taxon>
        <taxon>fabids</taxon>
        <taxon>Rosales</taxon>
        <taxon>Rhamnaceae</taxon>
        <taxon>rhamnoid group</taxon>
        <taxon>Rhamneae</taxon>
        <taxon>Rhamnella</taxon>
    </lineage>
</organism>
<dbReference type="Proteomes" id="UP000796880">
    <property type="component" value="Unassembled WGS sequence"/>
</dbReference>
<evidence type="ECO:0000256" key="4">
    <source>
        <dbReference type="ARBA" id="ARBA00023242"/>
    </source>
</evidence>
<dbReference type="AlphaFoldDB" id="A0A8K0GTC4"/>
<dbReference type="Gene3D" id="2.170.150.80">
    <property type="entry name" value="NAC domain"/>
    <property type="match status" value="1"/>
</dbReference>
<dbReference type="GO" id="GO:0003677">
    <property type="term" value="F:DNA binding"/>
    <property type="evidence" value="ECO:0007669"/>
    <property type="project" value="UniProtKB-KW"/>
</dbReference>
<keyword evidence="4" id="KW-0539">Nucleus</keyword>
<name>A0A8K0GTC4_9ROSA</name>
<accession>A0A8K0GTC4</accession>
<dbReference type="EMBL" id="VOIH02000008">
    <property type="protein sequence ID" value="KAF3440607.1"/>
    <property type="molecule type" value="Genomic_DNA"/>
</dbReference>
<protein>
    <recommendedName>
        <fullName evidence="5">NAC domain-containing protein</fullName>
    </recommendedName>
</protein>
<gene>
    <name evidence="6" type="ORF">FNV43_RR18891</name>
</gene>
<evidence type="ECO:0000259" key="5">
    <source>
        <dbReference type="PROSITE" id="PS51005"/>
    </source>
</evidence>